<dbReference type="EMBL" id="KE356561">
    <property type="protein sequence ID" value="ERG97112.1"/>
    <property type="molecule type" value="Genomic_DNA"/>
</dbReference>
<dbReference type="HOGENOM" id="CLU_2802157_0_0_2"/>
<reference evidence="1 2" key="1">
    <citation type="journal article" date="2013" name="PLoS ONE">
        <title>Assembly-driven community genomics of a hypersaline microbial ecosystem.</title>
        <authorList>
            <person name="Podell S."/>
            <person name="Ugalde J.A."/>
            <person name="Narasingarao P."/>
            <person name="Banfield J.F."/>
            <person name="Heidelberg K.B."/>
            <person name="Allen E.E."/>
        </authorList>
    </citation>
    <scope>NUCLEOTIDE SEQUENCE [LARGE SCALE GENOMIC DNA]</scope>
    <source>
        <strain evidence="2">J07HQW2</strain>
    </source>
</reference>
<gene>
    <name evidence="1" type="ORF">J07HQW2_03598</name>
</gene>
<evidence type="ECO:0000313" key="1">
    <source>
        <dbReference type="EMBL" id="ERG97112.1"/>
    </source>
</evidence>
<accession>U1PTI3</accession>
<sequence length="67" mass="7641">MIDSQSVRNVPRYGIASMAQLNASDILVPIEKHSYLLENIIITDDTDYARDSRQSFLLSLSADFHQR</sequence>
<protein>
    <submittedName>
        <fullName evidence="1">Uncharacterized protein</fullName>
    </submittedName>
</protein>
<dbReference type="Proteomes" id="UP000030710">
    <property type="component" value="Unassembled WGS sequence"/>
</dbReference>
<proteinExistence type="predicted"/>
<organism evidence="1 2">
    <name type="scientific">Haloquadratum walsbyi J07HQW2</name>
    <dbReference type="NCBI Taxonomy" id="1238425"/>
    <lineage>
        <taxon>Archaea</taxon>
        <taxon>Methanobacteriati</taxon>
        <taxon>Methanobacteriota</taxon>
        <taxon>Stenosarchaea group</taxon>
        <taxon>Halobacteria</taxon>
        <taxon>Halobacteriales</taxon>
        <taxon>Haloferacaceae</taxon>
        <taxon>Haloquadratum</taxon>
    </lineage>
</organism>
<dbReference type="AlphaFoldDB" id="U1PTI3"/>
<name>U1PTI3_9EURY</name>
<evidence type="ECO:0000313" key="2">
    <source>
        <dbReference type="Proteomes" id="UP000030710"/>
    </source>
</evidence>